<keyword evidence="14" id="KW-1185">Reference proteome</keyword>
<evidence type="ECO:0000256" key="3">
    <source>
        <dbReference type="ARBA" id="ARBA00022679"/>
    </source>
</evidence>
<comment type="similarity">
    <text evidence="1">Belongs to the CHFR family.</text>
</comment>
<keyword evidence="4" id="KW-0479">Metal-binding</keyword>
<keyword evidence="6" id="KW-0833">Ubl conjugation pathway</keyword>
<protein>
    <recommendedName>
        <fullName evidence="2">E3 ubiquitin-protein ligase CHFR</fullName>
    </recommendedName>
</protein>
<dbReference type="Gene3D" id="3.30.40.10">
    <property type="entry name" value="Zinc/RING finger domain, C3HC4 (zinc finger)"/>
    <property type="match status" value="1"/>
</dbReference>
<dbReference type="EMBL" id="CAWYQH010000097">
    <property type="protein sequence ID" value="CAK8683737.1"/>
    <property type="molecule type" value="Genomic_DNA"/>
</dbReference>
<name>A0ABP0FVX3_CLALP</name>
<dbReference type="SMART" id="SM00184">
    <property type="entry name" value="RING"/>
    <property type="match status" value="1"/>
</dbReference>
<keyword evidence="7" id="KW-0862">Zinc</keyword>
<dbReference type="PROSITE" id="PS50089">
    <property type="entry name" value="ZF_RING_2"/>
    <property type="match status" value="1"/>
</dbReference>
<dbReference type="Proteomes" id="UP001642483">
    <property type="component" value="Unassembled WGS sequence"/>
</dbReference>
<dbReference type="InterPro" id="IPR017907">
    <property type="entry name" value="Znf_RING_CS"/>
</dbReference>
<feature type="coiled-coil region" evidence="9">
    <location>
        <begin position="168"/>
        <end position="336"/>
    </location>
</feature>
<keyword evidence="3" id="KW-0808">Transferase</keyword>
<evidence type="ECO:0000256" key="8">
    <source>
        <dbReference type="PROSITE-ProRule" id="PRU00175"/>
    </source>
</evidence>
<dbReference type="Pfam" id="PF00097">
    <property type="entry name" value="zf-C3HC4"/>
    <property type="match status" value="1"/>
</dbReference>
<feature type="compositionally biased region" description="Polar residues" evidence="10">
    <location>
        <begin position="446"/>
        <end position="455"/>
    </location>
</feature>
<evidence type="ECO:0000256" key="10">
    <source>
        <dbReference type="SAM" id="MobiDB-lite"/>
    </source>
</evidence>
<dbReference type="SMART" id="SM00240">
    <property type="entry name" value="FHA"/>
    <property type="match status" value="1"/>
</dbReference>
<dbReference type="InterPro" id="IPR013083">
    <property type="entry name" value="Znf_RING/FYVE/PHD"/>
</dbReference>
<dbReference type="InterPro" id="IPR018957">
    <property type="entry name" value="Znf_C3HC4_RING-type"/>
</dbReference>
<organism evidence="13 14">
    <name type="scientific">Clavelina lepadiformis</name>
    <name type="common">Light-bulb sea squirt</name>
    <name type="synonym">Ascidia lepadiformis</name>
    <dbReference type="NCBI Taxonomy" id="159417"/>
    <lineage>
        <taxon>Eukaryota</taxon>
        <taxon>Metazoa</taxon>
        <taxon>Chordata</taxon>
        <taxon>Tunicata</taxon>
        <taxon>Ascidiacea</taxon>
        <taxon>Aplousobranchia</taxon>
        <taxon>Clavelinidae</taxon>
        <taxon>Clavelina</taxon>
    </lineage>
</organism>
<feature type="compositionally biased region" description="Polar residues" evidence="10">
    <location>
        <begin position="465"/>
        <end position="475"/>
    </location>
</feature>
<evidence type="ECO:0000256" key="6">
    <source>
        <dbReference type="ARBA" id="ARBA00022786"/>
    </source>
</evidence>
<evidence type="ECO:0000313" key="14">
    <source>
        <dbReference type="Proteomes" id="UP001642483"/>
    </source>
</evidence>
<feature type="domain" description="FHA" evidence="11">
    <location>
        <begin position="25"/>
        <end position="75"/>
    </location>
</feature>
<evidence type="ECO:0000256" key="2">
    <source>
        <dbReference type="ARBA" id="ARBA00017908"/>
    </source>
</evidence>
<evidence type="ECO:0000256" key="7">
    <source>
        <dbReference type="ARBA" id="ARBA00022833"/>
    </source>
</evidence>
<dbReference type="PROSITE" id="PS50006">
    <property type="entry name" value="FHA_DOMAIN"/>
    <property type="match status" value="1"/>
</dbReference>
<keyword evidence="9" id="KW-0175">Coiled coil</keyword>
<accession>A0ABP0FVX3</accession>
<dbReference type="Pfam" id="PF00498">
    <property type="entry name" value="FHA"/>
    <property type="match status" value="1"/>
</dbReference>
<evidence type="ECO:0000256" key="9">
    <source>
        <dbReference type="SAM" id="Coils"/>
    </source>
</evidence>
<feature type="domain" description="RING-type" evidence="12">
    <location>
        <begin position="352"/>
        <end position="392"/>
    </location>
</feature>
<evidence type="ECO:0000256" key="1">
    <source>
        <dbReference type="ARBA" id="ARBA00005797"/>
    </source>
</evidence>
<evidence type="ECO:0000313" key="13">
    <source>
        <dbReference type="EMBL" id="CAK8683737.1"/>
    </source>
</evidence>
<reference evidence="13 14" key="1">
    <citation type="submission" date="2024-02" db="EMBL/GenBank/DDBJ databases">
        <authorList>
            <person name="Daric V."/>
            <person name="Darras S."/>
        </authorList>
    </citation>
    <scope>NUCLEOTIDE SEQUENCE [LARGE SCALE GENOMIC DNA]</scope>
</reference>
<gene>
    <name evidence="13" type="ORF">CVLEPA_LOCUS14776</name>
</gene>
<dbReference type="Gene3D" id="2.60.200.20">
    <property type="match status" value="1"/>
</dbReference>
<evidence type="ECO:0000259" key="12">
    <source>
        <dbReference type="PROSITE" id="PS50089"/>
    </source>
</evidence>
<dbReference type="InterPro" id="IPR000253">
    <property type="entry name" value="FHA_dom"/>
</dbReference>
<dbReference type="SUPFAM" id="SSF49879">
    <property type="entry name" value="SMAD/FHA domain"/>
    <property type="match status" value="1"/>
</dbReference>
<dbReference type="SUPFAM" id="SSF57850">
    <property type="entry name" value="RING/U-box"/>
    <property type="match status" value="1"/>
</dbReference>
<evidence type="ECO:0000259" key="11">
    <source>
        <dbReference type="PROSITE" id="PS50006"/>
    </source>
</evidence>
<dbReference type="PANTHER" id="PTHR15067">
    <property type="entry name" value="E3 UBIQUITIN-PROTEIN LIGASE RNF8"/>
    <property type="match status" value="1"/>
</dbReference>
<evidence type="ECO:0000256" key="5">
    <source>
        <dbReference type="ARBA" id="ARBA00022771"/>
    </source>
</evidence>
<dbReference type="PROSITE" id="PS00518">
    <property type="entry name" value="ZF_RING_1"/>
    <property type="match status" value="1"/>
</dbReference>
<keyword evidence="5 8" id="KW-0863">Zinc-finger</keyword>
<dbReference type="InterPro" id="IPR001841">
    <property type="entry name" value="Znf_RING"/>
</dbReference>
<evidence type="ECO:0000256" key="4">
    <source>
        <dbReference type="ARBA" id="ARBA00022723"/>
    </source>
</evidence>
<comment type="caution">
    <text evidence="13">The sequence shown here is derived from an EMBL/GenBank/DDBJ whole genome shotgun (WGS) entry which is preliminary data.</text>
</comment>
<dbReference type="InterPro" id="IPR008984">
    <property type="entry name" value="SMAD_FHA_dom_sf"/>
</dbReference>
<proteinExistence type="inferred from homology"/>
<feature type="region of interest" description="Disordered" evidence="10">
    <location>
        <begin position="445"/>
        <end position="476"/>
    </location>
</feature>
<dbReference type="PANTHER" id="PTHR15067:SF4">
    <property type="entry name" value="E3 UBIQUITIN-PROTEIN LIGASE RNF8"/>
    <property type="match status" value="1"/>
</dbReference>
<sequence>MTLILERENTTETDEWIELKCGEKVIMGRSISSDVRLLSVFVSRNHVKFQQEDDTTIAMTDLKSMNGVILNGAKISPCQPCKVKIGDIIEIGKPIDETIMQSLKTSDVFIFRVKMLTTEQLLNRTPPKKVYESNHYRENLKRKLDVNNNDELPCKRLNACDSSSHSCLKLLEKTMENKKTELEKEKGEMVERLKKMKQEYEGKLLEKSAFHHEKEDDLNKIIISLKEELEQLEENLKEKDIELVNYLKEKEQELKEQFRNELDKELEKKESAVEEKMKVIIEQHTKEKEDALAVLKSEEDQLKAQETQIKMLKEKQENEQKKVEEQQTEIKKEAAAATANKIFDVMERELQCPICNDLFIKAVTLNCCHTFCEFCIQEWMKGQTEQTCPLCRKTTNAVTYALAIDNTICSLMEEMPVAIKTSRNTLIEARASLVARVIENGEQGVTGRQMNQPPASTAEMHDTVQPRTSSRNARGSAQLHLKHHSCTQVLLLMLECTSLS</sequence>